<gene>
    <name evidence="1" type="ORF">QQF64_006504</name>
</gene>
<evidence type="ECO:0000313" key="2">
    <source>
        <dbReference type="Proteomes" id="UP001558613"/>
    </source>
</evidence>
<sequence length="165" mass="18584">MKKCSGTGPALLAFQDEYLTERYISSGDGIRYLCRLLAPKIQHRTAWSCTLTVPQMVRVSLQFLASGMFLYSVGDAKNLNKGTICRTIRHVCLALKSLVHIFINFLGHRRFHHIKEEFYKIAGEFFGVLLGDKGYACEMFLLTPLADPQTLAQQAYNHGHASTRA</sequence>
<protein>
    <recommendedName>
        <fullName evidence="3">Nuclease HARBI1</fullName>
    </recommendedName>
</protein>
<proteinExistence type="predicted"/>
<reference evidence="1 2" key="1">
    <citation type="submission" date="2023-09" db="EMBL/GenBank/DDBJ databases">
        <authorList>
            <person name="Wang M."/>
        </authorList>
    </citation>
    <scope>NUCLEOTIDE SEQUENCE [LARGE SCALE GENOMIC DNA]</scope>
    <source>
        <strain evidence="1">GT-2023</strain>
        <tissue evidence="1">Liver</tissue>
    </source>
</reference>
<evidence type="ECO:0008006" key="3">
    <source>
        <dbReference type="Google" id="ProtNLM"/>
    </source>
</evidence>
<keyword evidence="2" id="KW-1185">Reference proteome</keyword>
<evidence type="ECO:0000313" key="1">
    <source>
        <dbReference type="EMBL" id="KAL1261239.1"/>
    </source>
</evidence>
<dbReference type="EMBL" id="JAYMGO010000014">
    <property type="protein sequence ID" value="KAL1261239.1"/>
    <property type="molecule type" value="Genomic_DNA"/>
</dbReference>
<organism evidence="1 2">
    <name type="scientific">Cirrhinus molitorella</name>
    <name type="common">mud carp</name>
    <dbReference type="NCBI Taxonomy" id="172907"/>
    <lineage>
        <taxon>Eukaryota</taxon>
        <taxon>Metazoa</taxon>
        <taxon>Chordata</taxon>
        <taxon>Craniata</taxon>
        <taxon>Vertebrata</taxon>
        <taxon>Euteleostomi</taxon>
        <taxon>Actinopterygii</taxon>
        <taxon>Neopterygii</taxon>
        <taxon>Teleostei</taxon>
        <taxon>Ostariophysi</taxon>
        <taxon>Cypriniformes</taxon>
        <taxon>Cyprinidae</taxon>
        <taxon>Labeoninae</taxon>
        <taxon>Labeonini</taxon>
        <taxon>Cirrhinus</taxon>
    </lineage>
</organism>
<comment type="caution">
    <text evidence="1">The sequence shown here is derived from an EMBL/GenBank/DDBJ whole genome shotgun (WGS) entry which is preliminary data.</text>
</comment>
<accession>A0ABR3MBA1</accession>
<dbReference type="Proteomes" id="UP001558613">
    <property type="component" value="Unassembled WGS sequence"/>
</dbReference>
<name>A0ABR3MBA1_9TELE</name>